<dbReference type="Gene3D" id="1.25.40.20">
    <property type="entry name" value="Ankyrin repeat-containing domain"/>
    <property type="match status" value="1"/>
</dbReference>
<accession>A0A1R2BRW5</accession>
<dbReference type="InterPro" id="IPR036770">
    <property type="entry name" value="Ankyrin_rpt-contain_sf"/>
</dbReference>
<name>A0A1R2BRW5_9CILI</name>
<comment type="caution">
    <text evidence="1">The sequence shown here is derived from an EMBL/GenBank/DDBJ whole genome shotgun (WGS) entry which is preliminary data.</text>
</comment>
<dbReference type="EMBL" id="MPUH01000465">
    <property type="protein sequence ID" value="OMJ79553.1"/>
    <property type="molecule type" value="Genomic_DNA"/>
</dbReference>
<proteinExistence type="predicted"/>
<keyword evidence="2" id="KW-1185">Reference proteome</keyword>
<organism evidence="1 2">
    <name type="scientific">Stentor coeruleus</name>
    <dbReference type="NCBI Taxonomy" id="5963"/>
    <lineage>
        <taxon>Eukaryota</taxon>
        <taxon>Sar</taxon>
        <taxon>Alveolata</taxon>
        <taxon>Ciliophora</taxon>
        <taxon>Postciliodesmatophora</taxon>
        <taxon>Heterotrichea</taxon>
        <taxon>Heterotrichida</taxon>
        <taxon>Stentoridae</taxon>
        <taxon>Stentor</taxon>
    </lineage>
</organism>
<sequence>MGCCNLSQRNIPENVLINRALRAIEKSDMKTIKLLSKNFCELRKIDDEIGEIKNIRLNALGYALWTGQVQPFIYFHQVLGARTKAMEELFAKSETTSLHVICAKGYIDILKYYLPFYVEEVIEYPEIQEYVTSMSSQIYFDDISSLCFNSPHYLPIQLATIQENITLLAYLYSYFSDKSFIPRLLDMEYKEESTGENCVLVACRNGNYKMIVFFYKNCKLNFRVKNNLGHNAINVLIDGSKSSRDKRYFNCLRYLVEKVCVDVEHMYHFNLKVAQDPDIIKYLECKLREYGITTTKKDIDVQLIRLLSCENEKRCRYMQENSINYRDNYFLSQLDISQNDLANSQIKGNN</sequence>
<gene>
    <name evidence="1" type="ORF">SteCoe_20404</name>
</gene>
<dbReference type="AlphaFoldDB" id="A0A1R2BRW5"/>
<dbReference type="SUPFAM" id="SSF48403">
    <property type="entry name" value="Ankyrin repeat"/>
    <property type="match status" value="1"/>
</dbReference>
<dbReference type="SMR" id="A0A1R2BRW5"/>
<evidence type="ECO:0000313" key="2">
    <source>
        <dbReference type="Proteomes" id="UP000187209"/>
    </source>
</evidence>
<evidence type="ECO:0000313" key="1">
    <source>
        <dbReference type="EMBL" id="OMJ79553.1"/>
    </source>
</evidence>
<reference evidence="1 2" key="1">
    <citation type="submission" date="2016-11" db="EMBL/GenBank/DDBJ databases">
        <title>The macronuclear genome of Stentor coeruleus: a giant cell with tiny introns.</title>
        <authorList>
            <person name="Slabodnick M."/>
            <person name="Ruby J.G."/>
            <person name="Reiff S.B."/>
            <person name="Swart E.C."/>
            <person name="Gosai S."/>
            <person name="Prabakaran S."/>
            <person name="Witkowska E."/>
            <person name="Larue G.E."/>
            <person name="Fisher S."/>
            <person name="Freeman R.M."/>
            <person name="Gunawardena J."/>
            <person name="Chu W."/>
            <person name="Stover N.A."/>
            <person name="Gregory B.D."/>
            <person name="Nowacki M."/>
            <person name="Derisi J."/>
            <person name="Roy S.W."/>
            <person name="Marshall W.F."/>
            <person name="Sood P."/>
        </authorList>
    </citation>
    <scope>NUCLEOTIDE SEQUENCE [LARGE SCALE GENOMIC DNA]</scope>
    <source>
        <strain evidence="1">WM001</strain>
    </source>
</reference>
<protein>
    <submittedName>
        <fullName evidence="1">Uncharacterized protein</fullName>
    </submittedName>
</protein>
<dbReference type="Proteomes" id="UP000187209">
    <property type="component" value="Unassembled WGS sequence"/>
</dbReference>